<protein>
    <submittedName>
        <fullName evidence="1">Uncharacterized protein</fullName>
    </submittedName>
</protein>
<accession>A0A7C9LPQ1</accession>
<gene>
    <name evidence="1" type="ORF">GO986_04915</name>
</gene>
<evidence type="ECO:0000313" key="1">
    <source>
        <dbReference type="EMBL" id="MVN86101.1"/>
    </source>
</evidence>
<proteinExistence type="predicted"/>
<evidence type="ECO:0000313" key="2">
    <source>
        <dbReference type="Proteomes" id="UP000483286"/>
    </source>
</evidence>
<dbReference type="EMBL" id="WQLB01000004">
    <property type="protein sequence ID" value="MVN86101.1"/>
    <property type="molecule type" value="Genomic_DNA"/>
</dbReference>
<keyword evidence="2" id="KW-1185">Reference proteome</keyword>
<dbReference type="RefSeq" id="WP_157458142.1">
    <property type="nucleotide sequence ID" value="NZ_WQLB01000004.1"/>
</dbReference>
<dbReference type="AlphaFoldDB" id="A0A7C9LPQ1"/>
<organism evidence="1 2">
    <name type="scientific">Deinococcus arboris</name>
    <dbReference type="NCBI Taxonomy" id="2682977"/>
    <lineage>
        <taxon>Bacteria</taxon>
        <taxon>Thermotogati</taxon>
        <taxon>Deinococcota</taxon>
        <taxon>Deinococci</taxon>
        <taxon>Deinococcales</taxon>
        <taxon>Deinococcaceae</taxon>
        <taxon>Deinococcus</taxon>
    </lineage>
</organism>
<comment type="caution">
    <text evidence="1">The sequence shown here is derived from an EMBL/GenBank/DDBJ whole genome shotgun (WGS) entry which is preliminary data.</text>
</comment>
<dbReference type="Proteomes" id="UP000483286">
    <property type="component" value="Unassembled WGS sequence"/>
</dbReference>
<sequence>MPDVFRNAIASVLPSAEDMRARLLDLPGAAVQAVAEYFSARLPDVDILVALPGAEALAQAASSLRGTYLVHFDPVRGLHDVPPLQDIRGVPTAALVTAELSDAHTELQALLSAEHLGWQVRAVAAAVERTNGPARARLELQGVPLLVPVLLADTPRGLVFERRFPQVD</sequence>
<name>A0A7C9LPQ1_9DEIO</name>
<reference evidence="1 2" key="1">
    <citation type="submission" date="2019-12" db="EMBL/GenBank/DDBJ databases">
        <title>Deinococcus sp. HMF7620 Genome sequencing and assembly.</title>
        <authorList>
            <person name="Kang H."/>
            <person name="Kim H."/>
            <person name="Joh K."/>
        </authorList>
    </citation>
    <scope>NUCLEOTIDE SEQUENCE [LARGE SCALE GENOMIC DNA]</scope>
    <source>
        <strain evidence="1 2">HMF7620</strain>
    </source>
</reference>